<name>B8BVK0_THAPS</name>
<feature type="region of interest" description="Disordered" evidence="1">
    <location>
        <begin position="203"/>
        <end position="230"/>
    </location>
</feature>
<evidence type="ECO:0000256" key="1">
    <source>
        <dbReference type="SAM" id="MobiDB-lite"/>
    </source>
</evidence>
<evidence type="ECO:0000313" key="2">
    <source>
        <dbReference type="EMBL" id="EED94948.1"/>
    </source>
</evidence>
<organism evidence="2 3">
    <name type="scientific">Thalassiosira pseudonana</name>
    <name type="common">Marine diatom</name>
    <name type="synonym">Cyclotella nana</name>
    <dbReference type="NCBI Taxonomy" id="35128"/>
    <lineage>
        <taxon>Eukaryota</taxon>
        <taxon>Sar</taxon>
        <taxon>Stramenopiles</taxon>
        <taxon>Ochrophyta</taxon>
        <taxon>Bacillariophyta</taxon>
        <taxon>Coscinodiscophyceae</taxon>
        <taxon>Thalassiosirophycidae</taxon>
        <taxon>Thalassiosirales</taxon>
        <taxon>Thalassiosiraceae</taxon>
        <taxon>Thalassiosira</taxon>
    </lineage>
</organism>
<evidence type="ECO:0000313" key="3">
    <source>
        <dbReference type="Proteomes" id="UP000001449"/>
    </source>
</evidence>
<gene>
    <name evidence="2" type="ORF">THAPSDRAFT_2865</name>
</gene>
<dbReference type="GeneID" id="7452499"/>
<dbReference type="KEGG" id="tps:THAPSDRAFT_2865"/>
<feature type="region of interest" description="Disordered" evidence="1">
    <location>
        <begin position="704"/>
        <end position="726"/>
    </location>
</feature>
<feature type="region of interest" description="Disordered" evidence="1">
    <location>
        <begin position="63"/>
        <end position="118"/>
    </location>
</feature>
<reference evidence="2 3" key="2">
    <citation type="journal article" date="2008" name="Nature">
        <title>The Phaeodactylum genome reveals the evolutionary history of diatom genomes.</title>
        <authorList>
            <person name="Bowler C."/>
            <person name="Allen A.E."/>
            <person name="Badger J.H."/>
            <person name="Grimwood J."/>
            <person name="Jabbari K."/>
            <person name="Kuo A."/>
            <person name="Maheswari U."/>
            <person name="Martens C."/>
            <person name="Maumus F."/>
            <person name="Otillar R.P."/>
            <person name="Rayko E."/>
            <person name="Salamov A."/>
            <person name="Vandepoele K."/>
            <person name="Beszteri B."/>
            <person name="Gruber A."/>
            <person name="Heijde M."/>
            <person name="Katinka M."/>
            <person name="Mock T."/>
            <person name="Valentin K."/>
            <person name="Verret F."/>
            <person name="Berges J.A."/>
            <person name="Brownlee C."/>
            <person name="Cadoret J.P."/>
            <person name="Chiovitti A."/>
            <person name="Choi C.J."/>
            <person name="Coesel S."/>
            <person name="De Martino A."/>
            <person name="Detter J.C."/>
            <person name="Durkin C."/>
            <person name="Falciatore A."/>
            <person name="Fournet J."/>
            <person name="Haruta M."/>
            <person name="Huysman M.J."/>
            <person name="Jenkins B.D."/>
            <person name="Jiroutova K."/>
            <person name="Jorgensen R.E."/>
            <person name="Joubert Y."/>
            <person name="Kaplan A."/>
            <person name="Kroger N."/>
            <person name="Kroth P.G."/>
            <person name="La Roche J."/>
            <person name="Lindquist E."/>
            <person name="Lommer M."/>
            <person name="Martin-Jezequel V."/>
            <person name="Lopez P.J."/>
            <person name="Lucas S."/>
            <person name="Mangogna M."/>
            <person name="McGinnis K."/>
            <person name="Medlin L.K."/>
            <person name="Montsant A."/>
            <person name="Oudot-Le Secq M.P."/>
            <person name="Napoli C."/>
            <person name="Obornik M."/>
            <person name="Parker M.S."/>
            <person name="Petit J.L."/>
            <person name="Porcel B.M."/>
            <person name="Poulsen N."/>
            <person name="Robison M."/>
            <person name="Rychlewski L."/>
            <person name="Rynearson T.A."/>
            <person name="Schmutz J."/>
            <person name="Shapiro H."/>
            <person name="Siaut M."/>
            <person name="Stanley M."/>
            <person name="Sussman M.R."/>
            <person name="Taylor A.R."/>
            <person name="Vardi A."/>
            <person name="von Dassow P."/>
            <person name="Vyverman W."/>
            <person name="Willis A."/>
            <person name="Wyrwicz L.S."/>
            <person name="Rokhsar D.S."/>
            <person name="Weissenbach J."/>
            <person name="Armbrust E.V."/>
            <person name="Green B.R."/>
            <person name="Van de Peer Y."/>
            <person name="Grigoriev I.V."/>
        </authorList>
    </citation>
    <scope>NUCLEOTIDE SEQUENCE [LARGE SCALE GENOMIC DNA]</scope>
    <source>
        <strain evidence="2 3">CCMP1335</strain>
    </source>
</reference>
<sequence>MNQHATPRGHDGLSLGTLFPPHRRSFLTANRLHQSIEISHDQDDSDYVSLGASPTFVLQPKSRTLKRDSGVDASLDENDDSITDNPEVMPSNTVTPPEEPRHSSLSSSDGCNNKDVSPPPPQFAVFTSDSFCNKIAVNSTYSPIKKQKIQDRLELQSSPSDASTSERSCDVPEGMFAFYSPIVKSEDLSSTMVMAGPSFPALLSTPTSTNKRSRPTTDERNAALSTPLNNNNLCSSSPFSPNYRGMMQKLNINSPALKYASPTPEITNTTQCTFTSLPDVPTFSFSPSVDLGKSGSSFKMLPPRLHPSGDEFSSNVTGTLSAFQASCNQHEGVVPSPYSSPSIRIVPLTVLSRNGSPVMSSPAPSQSTVGGVLSMPSPLIRSLDQIAKDHKEKDDAEKRSIETQEALNETFGLTFSPNLNMRVSNPKVQASPLSNGSHLALPKIKLTPRKRETNNRASLLLDSTELSPLGSNGDVFMPNLMRLMDPSNAHLAPRGIIRGGGDEDKQAAEMDSLLNGFEQHAGSPRKKPMKQLSLSNDCAKQVSDAEQLNQSDGEEEEMVELSHGPLLMPWLSQESMSCSFNWNCSDGDISQSSLLDTPNLVKHGGFCNAPLPSITLPGNQQSHEDENRPKKQSFLPRPLPRAQKKSRSLFNPSNYMDPIQKILEADAIAEAARSNEPLTDDDSDTESNAFLLCLPRVSNCGRSRGSATLETESRHSFTSGVSRERVESPAFHESSKGSLGFHGLSSPIACTIPEDSLSPMELEDNHHPASSFTPVSSGCFKNRGTSDANFPTFCSLSDCDSSDNIASPRHALRPPSSGCLKSTGLDIEAPQFRPRDRSSVCSFLSMTSLCGLDIVHESSNGDEMNDRVPVLMSSESSELFKHSAESPAASMFFRPMRSELSLNSLGLSVDSGGDACNDQRDLFTPPVTTSRGSRYMLSPPPLRPHAATSLIDSKKSH</sequence>
<feature type="region of interest" description="Disordered" evidence="1">
    <location>
        <begin position="612"/>
        <end position="651"/>
    </location>
</feature>
<feature type="region of interest" description="Disordered" evidence="1">
    <location>
        <begin position="916"/>
        <end position="957"/>
    </location>
</feature>
<feature type="compositionally biased region" description="Polar residues" evidence="1">
    <location>
        <begin position="426"/>
        <end position="437"/>
    </location>
</feature>
<dbReference type="RefSeq" id="XP_002287505.1">
    <property type="nucleotide sequence ID" value="XM_002287469.1"/>
</dbReference>
<keyword evidence="3" id="KW-1185">Reference proteome</keyword>
<dbReference type="PaxDb" id="35128-Thaps2865"/>
<dbReference type="HOGENOM" id="CLU_308500_0_0_1"/>
<protein>
    <submittedName>
        <fullName evidence="2">Uncharacterized protein</fullName>
    </submittedName>
</protein>
<dbReference type="EMBL" id="CM000639">
    <property type="protein sequence ID" value="EED94948.1"/>
    <property type="molecule type" value="Genomic_DNA"/>
</dbReference>
<dbReference type="AlphaFoldDB" id="B8BVK0"/>
<feature type="region of interest" description="Disordered" evidence="1">
    <location>
        <begin position="426"/>
        <end position="450"/>
    </location>
</feature>
<dbReference type="Proteomes" id="UP000001449">
    <property type="component" value="Chromosome 2"/>
</dbReference>
<feature type="compositionally biased region" description="Polar residues" evidence="1">
    <location>
        <begin position="103"/>
        <end position="115"/>
    </location>
</feature>
<reference evidence="2 3" key="1">
    <citation type="journal article" date="2004" name="Science">
        <title>The genome of the diatom Thalassiosira pseudonana: ecology, evolution, and metabolism.</title>
        <authorList>
            <person name="Armbrust E.V."/>
            <person name="Berges J.A."/>
            <person name="Bowler C."/>
            <person name="Green B.R."/>
            <person name="Martinez D."/>
            <person name="Putnam N.H."/>
            <person name="Zhou S."/>
            <person name="Allen A.E."/>
            <person name="Apt K.E."/>
            <person name="Bechner M."/>
            <person name="Brzezinski M.A."/>
            <person name="Chaal B.K."/>
            <person name="Chiovitti A."/>
            <person name="Davis A.K."/>
            <person name="Demarest M.S."/>
            <person name="Detter J.C."/>
            <person name="Glavina T."/>
            <person name="Goodstein D."/>
            <person name="Hadi M.Z."/>
            <person name="Hellsten U."/>
            <person name="Hildebrand M."/>
            <person name="Jenkins B.D."/>
            <person name="Jurka J."/>
            <person name="Kapitonov V.V."/>
            <person name="Kroger N."/>
            <person name="Lau W.W."/>
            <person name="Lane T.W."/>
            <person name="Larimer F.W."/>
            <person name="Lippmeier J.C."/>
            <person name="Lucas S."/>
            <person name="Medina M."/>
            <person name="Montsant A."/>
            <person name="Obornik M."/>
            <person name="Parker M.S."/>
            <person name="Palenik B."/>
            <person name="Pazour G.J."/>
            <person name="Richardson P.M."/>
            <person name="Rynearson T.A."/>
            <person name="Saito M.A."/>
            <person name="Schwartz D.C."/>
            <person name="Thamatrakoln K."/>
            <person name="Valentin K."/>
            <person name="Vardi A."/>
            <person name="Wilkerson F.P."/>
            <person name="Rokhsar D.S."/>
        </authorList>
    </citation>
    <scope>NUCLEOTIDE SEQUENCE [LARGE SCALE GENOMIC DNA]</scope>
    <source>
        <strain evidence="2 3">CCMP1335</strain>
    </source>
</reference>
<dbReference type="InParanoid" id="B8BVK0"/>
<proteinExistence type="predicted"/>
<accession>B8BVK0</accession>
<feature type="compositionally biased region" description="Polar residues" evidence="1">
    <location>
        <begin position="705"/>
        <end position="721"/>
    </location>
</feature>